<evidence type="ECO:0000313" key="3">
    <source>
        <dbReference type="Proteomes" id="UP001153712"/>
    </source>
</evidence>
<accession>A0A9N9TKP6</accession>
<dbReference type="EMBL" id="OU900105">
    <property type="protein sequence ID" value="CAG9856632.1"/>
    <property type="molecule type" value="Genomic_DNA"/>
</dbReference>
<keyword evidence="1" id="KW-0732">Signal</keyword>
<proteinExistence type="predicted"/>
<gene>
    <name evidence="2" type="ORF">PHYEVI_LOCUS3052</name>
</gene>
<dbReference type="Proteomes" id="UP001153712">
    <property type="component" value="Chromosome 12"/>
</dbReference>
<sequence length="100" mass="10298">MKGAVFALLFVTVIATSLAQLSVTNTGCTCPNILTGAINFLNQIQTSLSPLLTQLGGLGAIINGFINFFKGLLTNLGNALSGGNILAGAQNFINCLFGIH</sequence>
<protein>
    <submittedName>
        <fullName evidence="2">Uncharacterized protein</fullName>
    </submittedName>
</protein>
<organism evidence="2 3">
    <name type="scientific">Phyllotreta striolata</name>
    <name type="common">Striped flea beetle</name>
    <name type="synonym">Crioceris striolata</name>
    <dbReference type="NCBI Taxonomy" id="444603"/>
    <lineage>
        <taxon>Eukaryota</taxon>
        <taxon>Metazoa</taxon>
        <taxon>Ecdysozoa</taxon>
        <taxon>Arthropoda</taxon>
        <taxon>Hexapoda</taxon>
        <taxon>Insecta</taxon>
        <taxon>Pterygota</taxon>
        <taxon>Neoptera</taxon>
        <taxon>Endopterygota</taxon>
        <taxon>Coleoptera</taxon>
        <taxon>Polyphaga</taxon>
        <taxon>Cucujiformia</taxon>
        <taxon>Chrysomeloidea</taxon>
        <taxon>Chrysomelidae</taxon>
        <taxon>Galerucinae</taxon>
        <taxon>Alticini</taxon>
        <taxon>Phyllotreta</taxon>
    </lineage>
</organism>
<feature type="signal peptide" evidence="1">
    <location>
        <begin position="1"/>
        <end position="19"/>
    </location>
</feature>
<feature type="chain" id="PRO_5040400521" evidence="1">
    <location>
        <begin position="20"/>
        <end position="100"/>
    </location>
</feature>
<evidence type="ECO:0000256" key="1">
    <source>
        <dbReference type="SAM" id="SignalP"/>
    </source>
</evidence>
<name>A0A9N9TKP6_PHYSR</name>
<evidence type="ECO:0000313" key="2">
    <source>
        <dbReference type="EMBL" id="CAG9856632.1"/>
    </source>
</evidence>
<dbReference type="AlphaFoldDB" id="A0A9N9TKP6"/>
<reference evidence="2" key="1">
    <citation type="submission" date="2022-01" db="EMBL/GenBank/DDBJ databases">
        <authorList>
            <person name="King R."/>
        </authorList>
    </citation>
    <scope>NUCLEOTIDE SEQUENCE</scope>
</reference>
<keyword evidence="3" id="KW-1185">Reference proteome</keyword>